<dbReference type="InterPro" id="IPR003439">
    <property type="entry name" value="ABC_transporter-like_ATP-bd"/>
</dbReference>
<sequence>MPSVGEVIFDLVLCPLYIYLLIQLAISSDEYFKTPFYVFFIATGIYSIMTVFFYQIVRQFVDQYWTRYIWQLSYGLNTFGAVGATFGKALIAIHRYYVIRSHDFAEKLASPVIPSSLVYKNQKTEDQVVALSVTHTLILKAITFITYTLYIICNSVCSVLTSRELFRLRSILQENSTTSQKIMKQQRNMFIIVVACSLSHLTKAVQQLIIGVGTYFGSEAFTTFVWSLYPLVNGLSTYAAPFFLVLLSPTVRSRVLCIPLSEMSGATIHTSIVDHESLLGIGVHFGNDATTGMAVTFEGSKCEAATHAVVLAIGALMEQPELLDRDWTVVTPCAFVAEGAKQGYSMAAPCDSCGGEGNADRVAELITLMRKLAPRVFAVELKRADTDLSEEAQKLAVMSLCGADEEAGSVEGETRFRSNMDSSSITEDHSLSTPLLIESEETKRRDGWFTRLLNLVYESKSDDDDELSSVKPVAFLELFRFASPLDRLAIGSAICLSAVAGMCSPAHIYLSGVITTLYVDVKEPKGNLEFLHLIWRLSSLYGVFFLITFTVGYVENWLYLWAAERIAQRVRSAFIEAVLSRDAFNDDDASSGELSNRLSSNIDRLRDGIGDNIGTFVRSVSTFAAGSILSFYLDWRTSLILIWSGPICLLNSTLIPLLSSSANGKVVQLSEEANGISEEAIVNVKTVVSCNGEEMMIQKYACSLRSSIGPATRCGFVSALCDGTAELLHSIFHTAGIWYGAISYHSGRIKSAGSVLAVVNVAMDNASCFTHLGPHVMAVMKARAAAAKVYRTIDSAKASEDDAVEKLDPALDVMHLAFDNVSYTFPTRSQPALHNISFTLAPGESLALVGKSGCGKSTTLKLVTRLLSTTSGTILLDGQPLEQYDRKKWRRMVGVVSQEPCLFNGSIRDNICLGRPFSDEEVEKACRVAYAHDFIMGLEKGYSTMLGPSGVSLSGGQKQRIAIARAIVSNPRLILLDEATSALDSKSERIVQEALDAASVGRTIIVVAHRLSTIKNVKRVIVMDEGQIVESGSYDVLRNRPSGIFARMLAAQEIERGKEERSEAAQVVKNSEFVDLVKSSNNNISLTTVTQTIADEFPVTKGGIVSLYFYNKARALFTIVLSVLRGLQMPLLAIPFYFVFSSLKDSEYETELFWTMIGSLLIGVFTFIIILFSQSVHTYTGESTMNDLRVACFASLMKRPMAYFDREETSPAACSILLAQQPPVAMAIVHNSMSNMIENVVGGLVIAVFAFLICWPNGFVGLAYLLIFFTTFALVEHYSNESYNELVEVDKSGESHFQERYDEFQRKRTKPLTTKIRCLSFVHALNESEYMLLSCIATSTGIYFVFEGFIDIKQLYGTEFCILILGYCALMMSESFKDIVLASSAARLIFKLIDPSKNENKDETGNEEPLNGFLRADSVSFAYPSRPHRRIINDINIAVREGHSLALVGPSGEGKSTIVNLIERFYHPTQGQLYLDNIPFPSISSASLRSSIALVSQEPVLFRGTIIDNVRLGVDNASDEEVIEACRMANAHEFIQHSPEGYLTPVGEKGRSLSGGQKQRIAIARALVRNPRVIVLDEATSALDTQSEQVVREALLSSTQGRTSITIAHRLDTIRHCDEICFIDGGSIVERGRHDEVMERRGRYWAMAVLPPGSRWKLRPISQCFIGLPFLAICFIFSALLNNTFVPFDPLAEYWNVCSHTFSQLRVTNKLSLRTKTHHRTLTKVLLLQ</sequence>
<feature type="transmembrane region" description="Helical" evidence="8">
    <location>
        <begin position="228"/>
        <end position="247"/>
    </location>
</feature>
<organism evidence="9 10">
    <name type="scientific">Pristionchus pacificus</name>
    <name type="common">Parasitic nematode worm</name>
    <dbReference type="NCBI Taxonomy" id="54126"/>
    <lineage>
        <taxon>Eukaryota</taxon>
        <taxon>Metazoa</taxon>
        <taxon>Ecdysozoa</taxon>
        <taxon>Nematoda</taxon>
        <taxon>Chromadorea</taxon>
        <taxon>Rhabditida</taxon>
        <taxon>Rhabditina</taxon>
        <taxon>Diplogasteromorpha</taxon>
        <taxon>Diplogasteroidea</taxon>
        <taxon>Neodiplogasteridae</taxon>
        <taxon>Pristionchus</taxon>
    </lineage>
</organism>
<dbReference type="InterPro" id="IPR017871">
    <property type="entry name" value="ABC_transporter-like_CS"/>
</dbReference>
<dbReference type="GO" id="GO:0016020">
    <property type="term" value="C:membrane"/>
    <property type="evidence" value="ECO:0000318"/>
    <property type="project" value="GO_Central"/>
</dbReference>
<feature type="transmembrane region" description="Helical" evidence="8">
    <location>
        <begin position="1664"/>
        <end position="1681"/>
    </location>
</feature>
<dbReference type="PROSITE" id="PS50893">
    <property type="entry name" value="ABC_TRANSPORTER_2"/>
    <property type="match status" value="2"/>
</dbReference>
<dbReference type="PROSITE" id="PS50929">
    <property type="entry name" value="ABC_TM1F"/>
    <property type="match status" value="2"/>
</dbReference>
<feature type="transmembrane region" description="Helical" evidence="8">
    <location>
        <begin position="137"/>
        <end position="160"/>
    </location>
</feature>
<evidence type="ECO:0000256" key="7">
    <source>
        <dbReference type="ARBA" id="ARBA00023136"/>
    </source>
</evidence>
<keyword evidence="10" id="KW-1185">Reference proteome</keyword>
<dbReference type="InterPro" id="IPR003593">
    <property type="entry name" value="AAA+_ATPase"/>
</dbReference>
<dbReference type="GO" id="GO:0005524">
    <property type="term" value="F:ATP binding"/>
    <property type="evidence" value="ECO:0007669"/>
    <property type="project" value="UniProtKB-KW"/>
</dbReference>
<keyword evidence="2" id="KW-0813">Transport</keyword>
<evidence type="ECO:0000256" key="8">
    <source>
        <dbReference type="SAM" id="Phobius"/>
    </source>
</evidence>
<feature type="transmembrane region" description="Helical" evidence="8">
    <location>
        <begin position="1152"/>
        <end position="1172"/>
    </location>
</feature>
<proteinExistence type="predicted"/>
<keyword evidence="4" id="KW-0547">Nucleotide-binding</keyword>
<feature type="transmembrane region" description="Helical" evidence="8">
    <location>
        <begin position="1236"/>
        <end position="1253"/>
    </location>
</feature>
<accession>A0A2A6B8X4</accession>
<evidence type="ECO:0000313" key="10">
    <source>
        <dbReference type="Proteomes" id="UP000005239"/>
    </source>
</evidence>
<dbReference type="Pfam" id="PF00005">
    <property type="entry name" value="ABC_tran"/>
    <property type="match status" value="2"/>
</dbReference>
<dbReference type="InterPro" id="IPR027417">
    <property type="entry name" value="P-loop_NTPase"/>
</dbReference>
<feature type="transmembrane region" description="Helical" evidence="8">
    <location>
        <begin position="488"/>
        <end position="519"/>
    </location>
</feature>
<dbReference type="SUPFAM" id="SSF90123">
    <property type="entry name" value="ABC transporter transmembrane region"/>
    <property type="match status" value="2"/>
</dbReference>
<evidence type="ECO:0000256" key="2">
    <source>
        <dbReference type="ARBA" id="ARBA00022448"/>
    </source>
</evidence>
<protein>
    <submittedName>
        <fullName evidence="9">AAA protein</fullName>
    </submittedName>
</protein>
<keyword evidence="6 8" id="KW-1133">Transmembrane helix</keyword>
<dbReference type="GO" id="GO:0016887">
    <property type="term" value="F:ATP hydrolysis activity"/>
    <property type="evidence" value="ECO:0007669"/>
    <property type="project" value="InterPro"/>
</dbReference>
<dbReference type="Pfam" id="PF00664">
    <property type="entry name" value="ABC_membrane"/>
    <property type="match status" value="2"/>
</dbReference>
<evidence type="ECO:0000256" key="6">
    <source>
        <dbReference type="ARBA" id="ARBA00022989"/>
    </source>
</evidence>
<dbReference type="Gene3D" id="3.40.50.300">
    <property type="entry name" value="P-loop containing nucleotide triphosphate hydrolases"/>
    <property type="match status" value="2"/>
</dbReference>
<dbReference type="InterPro" id="IPR011527">
    <property type="entry name" value="ABC1_TM_dom"/>
</dbReference>
<evidence type="ECO:0000256" key="1">
    <source>
        <dbReference type="ARBA" id="ARBA00004141"/>
    </source>
</evidence>
<dbReference type="FunFam" id="3.40.50.300:FF:000967">
    <property type="entry name" value="ABC multidrug transporter mdr4"/>
    <property type="match status" value="1"/>
</dbReference>
<dbReference type="Proteomes" id="UP000005239">
    <property type="component" value="Unassembled WGS sequence"/>
</dbReference>
<feature type="transmembrane region" description="Helical" evidence="8">
    <location>
        <begin position="7"/>
        <end position="26"/>
    </location>
</feature>
<dbReference type="GO" id="GO:0042626">
    <property type="term" value="F:ATPase-coupled transmembrane transporter activity"/>
    <property type="evidence" value="ECO:0000318"/>
    <property type="project" value="GO_Central"/>
</dbReference>
<dbReference type="EnsemblMetazoa" id="PPA35461.1">
    <property type="protein sequence ID" value="PPA35461.1"/>
    <property type="gene ID" value="WBGene00273830"/>
</dbReference>
<comment type="subcellular location">
    <subcellularLocation>
        <location evidence="1">Membrane</location>
        <topology evidence="1">Multi-pass membrane protein</topology>
    </subcellularLocation>
</comment>
<dbReference type="Gene3D" id="1.20.1560.10">
    <property type="entry name" value="ABC transporter type 1, transmembrane domain"/>
    <property type="match status" value="2"/>
</dbReference>
<evidence type="ECO:0000313" key="9">
    <source>
        <dbReference type="EnsemblMetazoa" id="PPA35461.1"/>
    </source>
</evidence>
<keyword evidence="3 8" id="KW-0812">Transmembrane</keyword>
<dbReference type="SUPFAM" id="SSF52540">
    <property type="entry name" value="P-loop containing nucleoside triphosphate hydrolases"/>
    <property type="match status" value="2"/>
</dbReference>
<dbReference type="SMART" id="SM00382">
    <property type="entry name" value="AAA"/>
    <property type="match status" value="2"/>
</dbReference>
<feature type="transmembrane region" description="Helical" evidence="8">
    <location>
        <begin position="1330"/>
        <end position="1350"/>
    </location>
</feature>
<dbReference type="PANTHER" id="PTHR24221:SF617">
    <property type="entry name" value="P-GLYCOPROTEIN RELATED"/>
    <property type="match status" value="1"/>
</dbReference>
<reference evidence="10" key="1">
    <citation type="journal article" date="2008" name="Nat. Genet.">
        <title>The Pristionchus pacificus genome provides a unique perspective on nematode lifestyle and parasitism.</title>
        <authorList>
            <person name="Dieterich C."/>
            <person name="Clifton S.W."/>
            <person name="Schuster L.N."/>
            <person name="Chinwalla A."/>
            <person name="Delehaunty K."/>
            <person name="Dinkelacker I."/>
            <person name="Fulton L."/>
            <person name="Fulton R."/>
            <person name="Godfrey J."/>
            <person name="Minx P."/>
            <person name="Mitreva M."/>
            <person name="Roeseler W."/>
            <person name="Tian H."/>
            <person name="Witte H."/>
            <person name="Yang S.P."/>
            <person name="Wilson R.K."/>
            <person name="Sommer R.J."/>
        </authorList>
    </citation>
    <scope>NUCLEOTIDE SEQUENCE [LARGE SCALE GENOMIC DNA]</scope>
    <source>
        <strain evidence="10">PS312</strain>
    </source>
</reference>
<keyword evidence="7 8" id="KW-0472">Membrane</keyword>
<feature type="transmembrane region" description="Helical" evidence="8">
    <location>
        <begin position="189"/>
        <end position="216"/>
    </location>
</feature>
<dbReference type="PROSITE" id="PS00211">
    <property type="entry name" value="ABC_TRANSPORTER_1"/>
    <property type="match status" value="2"/>
</dbReference>
<evidence type="ECO:0000256" key="3">
    <source>
        <dbReference type="ARBA" id="ARBA00022692"/>
    </source>
</evidence>
<feature type="transmembrane region" description="Helical" evidence="8">
    <location>
        <begin position="69"/>
        <end position="93"/>
    </location>
</feature>
<feature type="transmembrane region" description="Helical" evidence="8">
    <location>
        <begin position="38"/>
        <end position="57"/>
    </location>
</feature>
<accession>A0A8R1YMA4</accession>
<dbReference type="PANTHER" id="PTHR24221">
    <property type="entry name" value="ATP-BINDING CASSETTE SUB-FAMILY B"/>
    <property type="match status" value="1"/>
</dbReference>
<dbReference type="InterPro" id="IPR036640">
    <property type="entry name" value="ABC1_TM_sf"/>
</dbReference>
<name>A0A2A6B8X4_PRIPA</name>
<reference evidence="9" key="2">
    <citation type="submission" date="2022-06" db="UniProtKB">
        <authorList>
            <consortium name="EnsemblMetazoa"/>
        </authorList>
    </citation>
    <scope>IDENTIFICATION</scope>
    <source>
        <strain evidence="9">PS312</strain>
    </source>
</reference>
<dbReference type="GO" id="GO:0140359">
    <property type="term" value="F:ABC-type transporter activity"/>
    <property type="evidence" value="ECO:0007669"/>
    <property type="project" value="InterPro"/>
</dbReference>
<feature type="transmembrane region" description="Helical" evidence="8">
    <location>
        <begin position="539"/>
        <end position="562"/>
    </location>
</feature>
<evidence type="ECO:0000256" key="5">
    <source>
        <dbReference type="ARBA" id="ARBA00022840"/>
    </source>
</evidence>
<evidence type="ECO:0000256" key="4">
    <source>
        <dbReference type="ARBA" id="ARBA00022741"/>
    </source>
</evidence>
<dbReference type="GO" id="GO:0055085">
    <property type="term" value="P:transmembrane transport"/>
    <property type="evidence" value="ECO:0000318"/>
    <property type="project" value="GO_Central"/>
</dbReference>
<dbReference type="InterPro" id="IPR039421">
    <property type="entry name" value="Type_1_exporter"/>
</dbReference>
<dbReference type="CDD" id="cd18577">
    <property type="entry name" value="ABC_6TM_Pgp_ABCB1_D1_like"/>
    <property type="match status" value="1"/>
</dbReference>
<feature type="transmembrane region" description="Helical" evidence="8">
    <location>
        <begin position="1115"/>
        <end position="1140"/>
    </location>
</feature>
<keyword evidence="5" id="KW-0067">ATP-binding</keyword>
<dbReference type="FunFam" id="3.40.50.300:FF:002283">
    <property type="entry name" value="p-GlycoProtein related"/>
    <property type="match status" value="1"/>
</dbReference>
<gene>
    <name evidence="9" type="primary">WBGene00273830</name>
</gene>